<feature type="binding site" evidence="9">
    <location>
        <position position="338"/>
    </location>
    <ligand>
        <name>FAD</name>
        <dbReference type="ChEBI" id="CHEBI:57692"/>
    </ligand>
</feature>
<dbReference type="AlphaFoldDB" id="A0A2Z3YMC9"/>
<dbReference type="PIRSF" id="PIRSF000350">
    <property type="entry name" value="Mercury_reductase_MerA"/>
    <property type="match status" value="1"/>
</dbReference>
<protein>
    <submittedName>
        <fullName evidence="15">Mycothione reductase</fullName>
        <ecNumber evidence="15">1.8.1.15</ecNumber>
    </submittedName>
</protein>
<dbReference type="NCBIfam" id="NF005884">
    <property type="entry name" value="PRK07846.1"/>
    <property type="match status" value="1"/>
</dbReference>
<reference evidence="16" key="1">
    <citation type="submission" date="2017-11" db="EMBL/GenBank/DDBJ databases">
        <title>Otitis media/interna in a cat caused by the recently described species Corynebacterium provencense.</title>
        <authorList>
            <person name="Kittl S."/>
            <person name="Brodard I."/>
            <person name="Rychener L."/>
            <person name="Jores J."/>
            <person name="Roosje P."/>
            <person name="Gobeli Brawand S."/>
        </authorList>
    </citation>
    <scope>NUCLEOTIDE SEQUENCE [LARGE SCALE GENOMIC DNA]</scope>
    <source>
        <strain evidence="16">17KM38</strain>
    </source>
</reference>
<dbReference type="EC" id="1.8.1.15" evidence="15"/>
<evidence type="ECO:0000259" key="13">
    <source>
        <dbReference type="Pfam" id="PF02852"/>
    </source>
</evidence>
<proteinExistence type="inferred from homology"/>
<evidence type="ECO:0000256" key="4">
    <source>
        <dbReference type="ARBA" id="ARBA00022857"/>
    </source>
</evidence>
<dbReference type="RefSeq" id="WP_110481324.1">
    <property type="nucleotide sequence ID" value="NZ_CP024988.1"/>
</dbReference>
<keyword evidence="9" id="KW-0520">NAD</keyword>
<keyword evidence="5 11" id="KW-0560">Oxidoreductase</keyword>
<feature type="domain" description="FAD/NAD(P)-binding" evidence="14">
    <location>
        <begin position="25"/>
        <end position="353"/>
    </location>
</feature>
<dbReference type="Pfam" id="PF02852">
    <property type="entry name" value="Pyr_redox_dim"/>
    <property type="match status" value="1"/>
</dbReference>
<dbReference type="InterPro" id="IPR023753">
    <property type="entry name" value="FAD/NAD-binding_dom"/>
</dbReference>
<evidence type="ECO:0000256" key="8">
    <source>
        <dbReference type="PIRSR" id="PIRSR000350-2"/>
    </source>
</evidence>
<keyword evidence="4" id="KW-0521">NADP</keyword>
<dbReference type="InterPro" id="IPR005543">
    <property type="entry name" value="PASTA_dom"/>
</dbReference>
<name>A0A2Z3YMC9_9CORY</name>
<evidence type="ECO:0000313" key="15">
    <source>
        <dbReference type="EMBL" id="AWT25995.1"/>
    </source>
</evidence>
<feature type="disulfide bond" description="Redox-active" evidence="10">
    <location>
        <begin position="59"/>
        <end position="64"/>
    </location>
</feature>
<dbReference type="Pfam" id="PF07992">
    <property type="entry name" value="Pyr_redox_2"/>
    <property type="match status" value="1"/>
</dbReference>
<dbReference type="STRING" id="1737425.GCA_900049755_00102"/>
<comment type="similarity">
    <text evidence="1 11">Belongs to the class-I pyridine nucleotide-disulfide oxidoreductase family.</text>
</comment>
<feature type="domain" description="Pyridine nucleotide-disulphide oxidoreductase dimerisation" evidence="13">
    <location>
        <begin position="376"/>
        <end position="489"/>
    </location>
</feature>
<keyword evidence="3 9" id="KW-0274">FAD</keyword>
<feature type="binding site" evidence="9">
    <location>
        <position position="68"/>
    </location>
    <ligand>
        <name>FAD</name>
        <dbReference type="ChEBI" id="CHEBI:57692"/>
    </ligand>
</feature>
<evidence type="ECO:0000256" key="12">
    <source>
        <dbReference type="SAM" id="MobiDB-lite"/>
    </source>
</evidence>
<dbReference type="InterPro" id="IPR016156">
    <property type="entry name" value="FAD/NAD-linked_Rdtase_dimer_sf"/>
</dbReference>
<dbReference type="InterPro" id="IPR017817">
    <property type="entry name" value="Mycothione_reductase"/>
</dbReference>
<dbReference type="PROSITE" id="PS00076">
    <property type="entry name" value="PYRIDINE_REDOX_1"/>
    <property type="match status" value="1"/>
</dbReference>
<comment type="cofactor">
    <cofactor evidence="9">
        <name>FAD</name>
        <dbReference type="ChEBI" id="CHEBI:57692"/>
    </cofactor>
    <text evidence="9">Binds 1 FAD per subunit.</text>
</comment>
<dbReference type="SUPFAM" id="SSF51905">
    <property type="entry name" value="FAD/NAD(P)-binding domain"/>
    <property type="match status" value="1"/>
</dbReference>
<evidence type="ECO:0000256" key="6">
    <source>
        <dbReference type="ARBA" id="ARBA00023157"/>
    </source>
</evidence>
<dbReference type="EMBL" id="CP024988">
    <property type="protein sequence ID" value="AWT25995.1"/>
    <property type="molecule type" value="Genomic_DNA"/>
</dbReference>
<evidence type="ECO:0000256" key="9">
    <source>
        <dbReference type="PIRSR" id="PIRSR000350-3"/>
    </source>
</evidence>
<gene>
    <name evidence="15" type="primary">mtr</name>
    <name evidence="15" type="ORF">Csp1_11950</name>
</gene>
<dbReference type="SUPFAM" id="SSF55424">
    <property type="entry name" value="FAD/NAD-linked reductases, dimerisation (C-terminal) domain"/>
    <property type="match status" value="1"/>
</dbReference>
<feature type="active site" description="Proton acceptor" evidence="8">
    <location>
        <position position="479"/>
    </location>
</feature>
<evidence type="ECO:0000259" key="14">
    <source>
        <dbReference type="Pfam" id="PF07992"/>
    </source>
</evidence>
<dbReference type="InterPro" id="IPR012999">
    <property type="entry name" value="Pyr_OxRdtase_I_AS"/>
</dbReference>
<evidence type="ECO:0000313" key="16">
    <source>
        <dbReference type="Proteomes" id="UP000247696"/>
    </source>
</evidence>
<dbReference type="PANTHER" id="PTHR43014">
    <property type="entry name" value="MERCURIC REDUCTASE"/>
    <property type="match status" value="1"/>
</dbReference>
<evidence type="ECO:0000256" key="11">
    <source>
        <dbReference type="RuleBase" id="RU003691"/>
    </source>
</evidence>
<keyword evidence="16" id="KW-1185">Reference proteome</keyword>
<accession>A0A2Z3YMC9</accession>
<keyword evidence="9" id="KW-0547">Nucleotide-binding</keyword>
<dbReference type="PRINTS" id="PR00411">
    <property type="entry name" value="PNDRDTASEI"/>
</dbReference>
<feature type="region of interest" description="Disordered" evidence="12">
    <location>
        <begin position="1"/>
        <end position="20"/>
    </location>
</feature>
<evidence type="ECO:0000256" key="10">
    <source>
        <dbReference type="PIRSR" id="PIRSR000350-4"/>
    </source>
</evidence>
<organism evidence="15 16">
    <name type="scientific">Corynebacterium provencense</name>
    <dbReference type="NCBI Taxonomy" id="1737425"/>
    <lineage>
        <taxon>Bacteria</taxon>
        <taxon>Bacillati</taxon>
        <taxon>Actinomycetota</taxon>
        <taxon>Actinomycetes</taxon>
        <taxon>Mycobacteriales</taxon>
        <taxon>Corynebacteriaceae</taxon>
        <taxon>Corynebacterium</taxon>
    </lineage>
</organism>
<dbReference type="InterPro" id="IPR004099">
    <property type="entry name" value="Pyr_nucl-diS_OxRdtase_dimer"/>
</dbReference>
<keyword evidence="2 11" id="KW-0285">Flavoprotein</keyword>
<feature type="compositionally biased region" description="Basic and acidic residues" evidence="12">
    <location>
        <begin position="10"/>
        <end position="20"/>
    </location>
</feature>
<dbReference type="Gene3D" id="3.30.390.30">
    <property type="match status" value="1"/>
</dbReference>
<dbReference type="GO" id="GO:0050627">
    <property type="term" value="F:mycothione reductase [NAD(P)H] activity"/>
    <property type="evidence" value="ECO:0007669"/>
    <property type="project" value="UniProtKB-EC"/>
</dbReference>
<dbReference type="InterPro" id="IPR001100">
    <property type="entry name" value="Pyr_nuc-diS_OxRdtase"/>
</dbReference>
<dbReference type="NCBIfam" id="TIGR03452">
    <property type="entry name" value="mycothione_red"/>
    <property type="match status" value="1"/>
</dbReference>
<evidence type="ECO:0000256" key="2">
    <source>
        <dbReference type="ARBA" id="ARBA00022630"/>
    </source>
</evidence>
<dbReference type="InterPro" id="IPR036188">
    <property type="entry name" value="FAD/NAD-bd_sf"/>
</dbReference>
<feature type="binding site" evidence="9">
    <location>
        <begin position="211"/>
        <end position="218"/>
    </location>
    <ligand>
        <name>NAD(+)</name>
        <dbReference type="ChEBI" id="CHEBI:57540"/>
    </ligand>
</feature>
<evidence type="ECO:0000256" key="7">
    <source>
        <dbReference type="ARBA" id="ARBA00023284"/>
    </source>
</evidence>
<evidence type="ECO:0000256" key="5">
    <source>
        <dbReference type="ARBA" id="ARBA00023002"/>
    </source>
</evidence>
<dbReference type="KEGG" id="cpre:Csp1_11950"/>
<keyword evidence="7 11" id="KW-0676">Redox-active center</keyword>
<dbReference type="PRINTS" id="PR00368">
    <property type="entry name" value="FADPNR"/>
</dbReference>
<dbReference type="GO" id="GO:0000166">
    <property type="term" value="F:nucleotide binding"/>
    <property type="evidence" value="ECO:0007669"/>
    <property type="project" value="UniProtKB-KW"/>
</dbReference>
<dbReference type="PANTHER" id="PTHR43014:SF5">
    <property type="entry name" value="GLUTATHIONE REDUCTASE (NADPH)"/>
    <property type="match status" value="1"/>
</dbReference>
<keyword evidence="6" id="KW-1015">Disulfide bond</keyword>
<dbReference type="Gene3D" id="3.50.50.60">
    <property type="entry name" value="FAD/NAD(P)-binding domain"/>
    <property type="match status" value="2"/>
</dbReference>
<dbReference type="OrthoDB" id="9800167at2"/>
<dbReference type="Proteomes" id="UP000247696">
    <property type="component" value="Chromosome"/>
</dbReference>
<evidence type="ECO:0000256" key="3">
    <source>
        <dbReference type="ARBA" id="ARBA00022827"/>
    </source>
</evidence>
<sequence>MTDSTAVQDDAARASHPGTDHTEHYDLIIIGTGSGNSIPEELDDRRIALVEKGIFGGTCINVGCIPTKMYVYTADVAAELAEAGRYDLSPVNPGTGEPEEPPLWRVDWPALQERVFGRRIDPISRGGEEYRRGSRTPNITYYPGVARFTGERTLRIDTGGQTVTVTADQVVLATGTRTRVPAVIAESGVRYRTNADVMRMEKLPRTMVILGGGIIAVEFAHVFSALGVEVFVVNRSDTLLRRFDATVRSRFTAAAGSQWTNLLGRTVTSAREEGGLVTVTLDDGREIDCDELLLAQGRVPNSDLLDCAAGGVDLDAAGKIVVDRFGRTSAPGVWALGDAANDFELKHVANQEARAVFHNVACSDEQEMVPFKLDNVPGGVFSRPQIGYVGMTEDEAREWARDNGRTLTVKVQEYSDVAYGWAMEDSTGFCKLIADAGSRRLLGAHIMGPQAATLIQLLVTAIEFDLDLVEFARKQYWPHPGLSELVENALLGLEFE</sequence>
<evidence type="ECO:0000256" key="1">
    <source>
        <dbReference type="ARBA" id="ARBA00007532"/>
    </source>
</evidence>
<dbReference type="CDD" id="cd06577">
    <property type="entry name" value="PASTA_pknB"/>
    <property type="match status" value="1"/>
</dbReference>
<feature type="binding site" evidence="9">
    <location>
        <position position="297"/>
    </location>
    <ligand>
        <name>NAD(+)</name>
        <dbReference type="ChEBI" id="CHEBI:57540"/>
    </ligand>
</feature>